<sequence length="58" mass="6818">MLENTFPIGSEVFAKVNPDLKLTIRQYLKRIYYCTVNGNPSQRDLVYFERELIPVPVK</sequence>
<keyword evidence="2" id="KW-1185">Reference proteome</keyword>
<name>A0A1N6W172_9BACT</name>
<organism evidence="1 2">
    <name type="scientific">Pontibacter lucknowensis</name>
    <dbReference type="NCBI Taxonomy" id="1077936"/>
    <lineage>
        <taxon>Bacteria</taxon>
        <taxon>Pseudomonadati</taxon>
        <taxon>Bacteroidota</taxon>
        <taxon>Cytophagia</taxon>
        <taxon>Cytophagales</taxon>
        <taxon>Hymenobacteraceae</taxon>
        <taxon>Pontibacter</taxon>
    </lineage>
</organism>
<evidence type="ECO:0000313" key="2">
    <source>
        <dbReference type="Proteomes" id="UP000185924"/>
    </source>
</evidence>
<reference evidence="2" key="1">
    <citation type="submission" date="2017-01" db="EMBL/GenBank/DDBJ databases">
        <authorList>
            <person name="Varghese N."/>
            <person name="Submissions S."/>
        </authorList>
    </citation>
    <scope>NUCLEOTIDE SEQUENCE [LARGE SCALE GENOMIC DNA]</scope>
    <source>
        <strain evidence="2">DM9</strain>
    </source>
</reference>
<proteinExistence type="predicted"/>
<protein>
    <submittedName>
        <fullName evidence="1">Uncharacterized protein</fullName>
    </submittedName>
</protein>
<gene>
    <name evidence="1" type="ORF">SAMN05421545_1308</name>
</gene>
<dbReference type="STRING" id="1077936.SAMN05421545_1308"/>
<dbReference type="EMBL" id="FTNM01000002">
    <property type="protein sequence ID" value="SIQ83871.1"/>
    <property type="molecule type" value="Genomic_DNA"/>
</dbReference>
<evidence type="ECO:0000313" key="1">
    <source>
        <dbReference type="EMBL" id="SIQ83871.1"/>
    </source>
</evidence>
<accession>A0A1N6W172</accession>
<dbReference type="Proteomes" id="UP000185924">
    <property type="component" value="Unassembled WGS sequence"/>
</dbReference>
<dbReference type="AlphaFoldDB" id="A0A1N6W172"/>
<dbReference type="RefSeq" id="WP_007654069.1">
    <property type="nucleotide sequence ID" value="NZ_FTNM01000002.1"/>
</dbReference>